<organism evidence="2 3">
    <name type="scientific">Colletotrichum karsti</name>
    <dbReference type="NCBI Taxonomy" id="1095194"/>
    <lineage>
        <taxon>Eukaryota</taxon>
        <taxon>Fungi</taxon>
        <taxon>Dikarya</taxon>
        <taxon>Ascomycota</taxon>
        <taxon>Pezizomycotina</taxon>
        <taxon>Sordariomycetes</taxon>
        <taxon>Hypocreomycetidae</taxon>
        <taxon>Glomerellales</taxon>
        <taxon>Glomerellaceae</taxon>
        <taxon>Colletotrichum</taxon>
        <taxon>Colletotrichum boninense species complex</taxon>
    </lineage>
</organism>
<gene>
    <name evidence="2" type="ORF">CkaCkLH20_09469</name>
</gene>
<reference evidence="2" key="2">
    <citation type="submission" date="2020-11" db="EMBL/GenBank/DDBJ databases">
        <title>Whole genome sequencing of Colletotrichum sp.</title>
        <authorList>
            <person name="Li H."/>
        </authorList>
    </citation>
    <scope>NUCLEOTIDE SEQUENCE</scope>
    <source>
        <strain evidence="2">CkLH20</strain>
    </source>
</reference>
<keyword evidence="3" id="KW-1185">Reference proteome</keyword>
<evidence type="ECO:0000313" key="3">
    <source>
        <dbReference type="Proteomes" id="UP000781932"/>
    </source>
</evidence>
<keyword evidence="1" id="KW-0732">Signal</keyword>
<evidence type="ECO:0000313" key="2">
    <source>
        <dbReference type="EMBL" id="KAF9872959.1"/>
    </source>
</evidence>
<dbReference type="GeneID" id="62165258"/>
<feature type="chain" id="PRO_5040511902" evidence="1">
    <location>
        <begin position="19"/>
        <end position="336"/>
    </location>
</feature>
<dbReference type="OrthoDB" id="10650321at2759"/>
<reference evidence="2" key="1">
    <citation type="submission" date="2020-03" db="EMBL/GenBank/DDBJ databases">
        <authorList>
            <person name="He L."/>
        </authorList>
    </citation>
    <scope>NUCLEOTIDE SEQUENCE</scope>
    <source>
        <strain evidence="2">CkLH20</strain>
    </source>
</reference>
<feature type="signal peptide" evidence="1">
    <location>
        <begin position="1"/>
        <end position="18"/>
    </location>
</feature>
<dbReference type="RefSeq" id="XP_038742420.1">
    <property type="nucleotide sequence ID" value="XM_038892184.1"/>
</dbReference>
<sequence length="336" mass="36805">MLLTTLLLVVAQAHSAFSCDLWSSSQFKKDVNYQYDCIDEDSIYDLAVCLLQRNTLAQIFRCANSADDNGVTYWSVKPGSHADSLDLIPPGIGAKNSDKIRKAADDDDGELQVTPRGILLAAASTGACMHCDLDAVFRKCPYDANSQEFYDCLCCELVDDESIGCLDKCIWSNPDREYAQDKYYKPFKWTYCDTREENLCKGTPHKIVKQNKARGATASDDDTSSTASACDSTIYRVKNGKMEHVCAAEATRSIFTLNTDTTTWSKLARKTSTATTTATTTRSALYAQITGTHTVDRAEHTGQASATPDAKGGGTRVVHKAFFLGLIVSVGMLFHV</sequence>
<dbReference type="Proteomes" id="UP000781932">
    <property type="component" value="Unassembled WGS sequence"/>
</dbReference>
<protein>
    <submittedName>
        <fullName evidence="2">Uncharacterized protein</fullName>
    </submittedName>
</protein>
<accession>A0A9P6HYL1</accession>
<name>A0A9P6HYL1_9PEZI</name>
<dbReference type="EMBL" id="JAATWM020000034">
    <property type="protein sequence ID" value="KAF9872959.1"/>
    <property type="molecule type" value="Genomic_DNA"/>
</dbReference>
<evidence type="ECO:0000256" key="1">
    <source>
        <dbReference type="SAM" id="SignalP"/>
    </source>
</evidence>
<comment type="caution">
    <text evidence="2">The sequence shown here is derived from an EMBL/GenBank/DDBJ whole genome shotgun (WGS) entry which is preliminary data.</text>
</comment>
<proteinExistence type="predicted"/>
<dbReference type="AlphaFoldDB" id="A0A9P6HYL1"/>